<protein>
    <submittedName>
        <fullName evidence="8">Iron-siderophore ABC transporter substrate-binding protein</fullName>
    </submittedName>
</protein>
<comment type="caution">
    <text evidence="8">The sequence shown here is derived from an EMBL/GenBank/DDBJ whole genome shotgun (WGS) entry which is preliminary data.</text>
</comment>
<organism evidence="8 9">
    <name type="scientific">Marinomonas arenicola</name>
    <dbReference type="NCBI Taxonomy" id="569601"/>
    <lineage>
        <taxon>Bacteria</taxon>
        <taxon>Pseudomonadati</taxon>
        <taxon>Pseudomonadota</taxon>
        <taxon>Gammaproteobacteria</taxon>
        <taxon>Oceanospirillales</taxon>
        <taxon>Oceanospirillaceae</taxon>
        <taxon>Marinomonas</taxon>
    </lineage>
</organism>
<sequence>MSIGRLSSLSLVLSVLALLLLSAQSAVAGEVTAGHDKSSSIRVVTLFQGATDSVVALGVTPVGVVDSWAQQPTYGYLRHALKGVAHVGLETQPNIESILALKPDLIIAAKSRHERIYSQLSKIAPTIMAENVDDFKATLALSAKALGEVNKGKRIWLAFQKRIKDLRNGISKHAEQWPQTVSILNVRADHLRLYLPQSFPGKILKEIGFSFPMPNKTGWGIKLKSKEALPSVNADVFFIILQSDEATVRQNYRAWQSHPLWKMLKAPKHKQVYEVDHVAWLLSGGIMGANLMLDQLYRIYHLPISDAKPIR</sequence>
<evidence type="ECO:0000256" key="6">
    <source>
        <dbReference type="SAM" id="SignalP"/>
    </source>
</evidence>
<dbReference type="PANTHER" id="PTHR30532">
    <property type="entry name" value="IRON III DICITRATE-BINDING PERIPLASMIC PROTEIN"/>
    <property type="match status" value="1"/>
</dbReference>
<evidence type="ECO:0000313" key="8">
    <source>
        <dbReference type="EMBL" id="MEL0611578.1"/>
    </source>
</evidence>
<dbReference type="EMBL" id="JBAKAR010000001">
    <property type="protein sequence ID" value="MEL0611578.1"/>
    <property type="molecule type" value="Genomic_DNA"/>
</dbReference>
<evidence type="ECO:0000256" key="2">
    <source>
        <dbReference type="ARBA" id="ARBA00008814"/>
    </source>
</evidence>
<evidence type="ECO:0000259" key="7">
    <source>
        <dbReference type="PROSITE" id="PS50983"/>
    </source>
</evidence>
<dbReference type="Gene3D" id="3.40.50.1980">
    <property type="entry name" value="Nitrogenase molybdenum iron protein domain"/>
    <property type="match status" value="2"/>
</dbReference>
<dbReference type="PANTHER" id="PTHR30532:SF21">
    <property type="entry name" value="SIDEROPHORE-BINDING LIPOPROTEIN YFIY-RELATED"/>
    <property type="match status" value="1"/>
</dbReference>
<feature type="domain" description="Fe/B12 periplasmic-binding" evidence="7">
    <location>
        <begin position="42"/>
        <end position="304"/>
    </location>
</feature>
<name>A0ABU9G1C9_9GAMM</name>
<dbReference type="Proteomes" id="UP001379949">
    <property type="component" value="Unassembled WGS sequence"/>
</dbReference>
<proteinExistence type="inferred from homology"/>
<dbReference type="CDD" id="cd01146">
    <property type="entry name" value="FhuD"/>
    <property type="match status" value="1"/>
</dbReference>
<evidence type="ECO:0000256" key="1">
    <source>
        <dbReference type="ARBA" id="ARBA00004196"/>
    </source>
</evidence>
<keyword evidence="4" id="KW-0408">Iron</keyword>
<keyword evidence="4" id="KW-0410">Iron transport</keyword>
<comment type="subcellular location">
    <subcellularLocation>
        <location evidence="1">Cell envelope</location>
    </subcellularLocation>
</comment>
<keyword evidence="3" id="KW-0813">Transport</keyword>
<feature type="chain" id="PRO_5047417567" evidence="6">
    <location>
        <begin position="29"/>
        <end position="311"/>
    </location>
</feature>
<reference evidence="8 9" key="1">
    <citation type="submission" date="2024-02" db="EMBL/GenBank/DDBJ databases">
        <title>Bacteria isolated from the canopy kelp, Nereocystis luetkeana.</title>
        <authorList>
            <person name="Pfister C.A."/>
            <person name="Younker I.T."/>
            <person name="Light S.H."/>
        </authorList>
    </citation>
    <scope>NUCLEOTIDE SEQUENCE [LARGE SCALE GENOMIC DNA]</scope>
    <source>
        <strain evidence="8 9">TI.4.07</strain>
    </source>
</reference>
<gene>
    <name evidence="8" type="ORF">V6242_00355</name>
</gene>
<dbReference type="RefSeq" id="WP_341565977.1">
    <property type="nucleotide sequence ID" value="NZ_JBAKAR010000001.1"/>
</dbReference>
<evidence type="ECO:0000313" key="9">
    <source>
        <dbReference type="Proteomes" id="UP001379949"/>
    </source>
</evidence>
<keyword evidence="4" id="KW-0406">Ion transport</keyword>
<dbReference type="InterPro" id="IPR002491">
    <property type="entry name" value="ABC_transptr_periplasmic_BD"/>
</dbReference>
<evidence type="ECO:0000256" key="4">
    <source>
        <dbReference type="ARBA" id="ARBA00022496"/>
    </source>
</evidence>
<evidence type="ECO:0000256" key="3">
    <source>
        <dbReference type="ARBA" id="ARBA00022448"/>
    </source>
</evidence>
<dbReference type="Pfam" id="PF01497">
    <property type="entry name" value="Peripla_BP_2"/>
    <property type="match status" value="1"/>
</dbReference>
<accession>A0ABU9G1C9</accession>
<keyword evidence="5 6" id="KW-0732">Signal</keyword>
<feature type="signal peptide" evidence="6">
    <location>
        <begin position="1"/>
        <end position="28"/>
    </location>
</feature>
<dbReference type="InterPro" id="IPR051313">
    <property type="entry name" value="Bact_iron-sidero_bind"/>
</dbReference>
<comment type="similarity">
    <text evidence="2">Belongs to the bacterial solute-binding protein 8 family.</text>
</comment>
<dbReference type="PROSITE" id="PS50983">
    <property type="entry name" value="FE_B12_PBP"/>
    <property type="match status" value="1"/>
</dbReference>
<dbReference type="SUPFAM" id="SSF53807">
    <property type="entry name" value="Helical backbone' metal receptor"/>
    <property type="match status" value="1"/>
</dbReference>
<evidence type="ECO:0000256" key="5">
    <source>
        <dbReference type="ARBA" id="ARBA00022729"/>
    </source>
</evidence>
<keyword evidence="9" id="KW-1185">Reference proteome</keyword>